<protein>
    <recommendedName>
        <fullName evidence="4">DUF1700 domain-containing protein</fullName>
    </recommendedName>
</protein>
<feature type="transmembrane region" description="Helical" evidence="1">
    <location>
        <begin position="142"/>
        <end position="165"/>
    </location>
</feature>
<name>A0ABW6IQJ7_STRWE</name>
<organism evidence="2 3">
    <name type="scientific">Streptomyces wedmorensis</name>
    <dbReference type="NCBI Taxonomy" id="43759"/>
    <lineage>
        <taxon>Bacteria</taxon>
        <taxon>Bacillati</taxon>
        <taxon>Actinomycetota</taxon>
        <taxon>Actinomycetes</taxon>
        <taxon>Kitasatosporales</taxon>
        <taxon>Streptomycetaceae</taxon>
        <taxon>Streptomyces</taxon>
    </lineage>
</organism>
<dbReference type="Pfam" id="PF22564">
    <property type="entry name" value="HAAS"/>
    <property type="match status" value="1"/>
</dbReference>
<reference evidence="2 3" key="1">
    <citation type="submission" date="2024-09" db="EMBL/GenBank/DDBJ databases">
        <title>The Natural Products Discovery Center: Release of the First 8490 Sequenced Strains for Exploring Actinobacteria Biosynthetic Diversity.</title>
        <authorList>
            <person name="Kalkreuter E."/>
            <person name="Kautsar S.A."/>
            <person name="Yang D."/>
            <person name="Bader C.D."/>
            <person name="Teijaro C.N."/>
            <person name="Fluegel L."/>
            <person name="Davis C.M."/>
            <person name="Simpson J.R."/>
            <person name="Lauterbach L."/>
            <person name="Steele A.D."/>
            <person name="Gui C."/>
            <person name="Meng S."/>
            <person name="Li G."/>
            <person name="Viehrig K."/>
            <person name="Ye F."/>
            <person name="Su P."/>
            <person name="Kiefer A.F."/>
            <person name="Nichols A."/>
            <person name="Cepeda A.J."/>
            <person name="Yan W."/>
            <person name="Fan B."/>
            <person name="Jiang Y."/>
            <person name="Adhikari A."/>
            <person name="Zheng C.-J."/>
            <person name="Schuster L."/>
            <person name="Cowan T.M."/>
            <person name="Smanski M.J."/>
            <person name="Chevrette M.G."/>
            <person name="De Carvalho L.P.S."/>
            <person name="Shen B."/>
        </authorList>
    </citation>
    <scope>NUCLEOTIDE SEQUENCE [LARGE SCALE GENOMIC DNA]</scope>
    <source>
        <strain evidence="2 3">NPDC056472</strain>
    </source>
</reference>
<gene>
    <name evidence="2" type="ORF">ACFQ63_09240</name>
</gene>
<accession>A0ABW6IQJ7</accession>
<keyword evidence="1" id="KW-0472">Membrane</keyword>
<keyword evidence="1" id="KW-0812">Transmembrane</keyword>
<sequence>MTGTEHPLVTDYLTTIEREASFLPAGRREELLADLREHLSVAVGDEPDPETVRAALERLGSPSAIVAAARAEEPENLVTPAAPAAPAAPEAQSRSSRTVATAVLLGVSGVALLAFDFAGLVALAVGLGLLWTSAVWDRRTKVLATALALATPVVALLGAFLLAARLGPTELLALLAVGIALPATAAVRLLRTRPATA</sequence>
<dbReference type="Proteomes" id="UP001600424">
    <property type="component" value="Unassembled WGS sequence"/>
</dbReference>
<evidence type="ECO:0008006" key="4">
    <source>
        <dbReference type="Google" id="ProtNLM"/>
    </source>
</evidence>
<proteinExistence type="predicted"/>
<comment type="caution">
    <text evidence="2">The sequence shown here is derived from an EMBL/GenBank/DDBJ whole genome shotgun (WGS) entry which is preliminary data.</text>
</comment>
<feature type="transmembrane region" description="Helical" evidence="1">
    <location>
        <begin position="171"/>
        <end position="190"/>
    </location>
</feature>
<keyword evidence="3" id="KW-1185">Reference proteome</keyword>
<evidence type="ECO:0000256" key="1">
    <source>
        <dbReference type="SAM" id="Phobius"/>
    </source>
</evidence>
<evidence type="ECO:0000313" key="3">
    <source>
        <dbReference type="Proteomes" id="UP001600424"/>
    </source>
</evidence>
<dbReference type="EMBL" id="JBHTRV010000005">
    <property type="protein sequence ID" value="MFE5979883.1"/>
    <property type="molecule type" value="Genomic_DNA"/>
</dbReference>
<evidence type="ECO:0000313" key="2">
    <source>
        <dbReference type="EMBL" id="MFE5979883.1"/>
    </source>
</evidence>
<keyword evidence="1" id="KW-1133">Transmembrane helix</keyword>
<feature type="transmembrane region" description="Helical" evidence="1">
    <location>
        <begin position="102"/>
        <end position="130"/>
    </location>
</feature>
<dbReference type="RefSeq" id="WP_386249713.1">
    <property type="nucleotide sequence ID" value="NZ_JBHTRV010000005.1"/>
</dbReference>